<evidence type="ECO:0000256" key="1">
    <source>
        <dbReference type="ARBA" id="ARBA00000085"/>
    </source>
</evidence>
<dbReference type="Gene3D" id="1.10.287.130">
    <property type="match status" value="1"/>
</dbReference>
<feature type="domain" description="Protein kinase" evidence="6">
    <location>
        <begin position="8"/>
        <end position="271"/>
    </location>
</feature>
<feature type="domain" description="Histidine kinase" evidence="7">
    <location>
        <begin position="1532"/>
        <end position="1785"/>
    </location>
</feature>
<dbReference type="Gene3D" id="3.30.565.10">
    <property type="entry name" value="Histidine kinase-like ATPase, C-terminal domain"/>
    <property type="match status" value="1"/>
</dbReference>
<dbReference type="SUPFAM" id="SSF55874">
    <property type="entry name" value="ATPase domain of HSP90 chaperone/DNA topoisomerase II/histidine kinase"/>
    <property type="match status" value="1"/>
</dbReference>
<dbReference type="GO" id="GO:0005524">
    <property type="term" value="F:ATP binding"/>
    <property type="evidence" value="ECO:0007669"/>
    <property type="project" value="InterPro"/>
</dbReference>
<comment type="caution">
    <text evidence="8">The sequence shown here is derived from an EMBL/GenBank/DDBJ whole genome shotgun (WGS) entry which is preliminary data.</text>
</comment>
<dbReference type="RefSeq" id="WP_264326238.1">
    <property type="nucleotide sequence ID" value="NZ_JADEXQ010000062.1"/>
</dbReference>
<dbReference type="InterPro" id="IPR004358">
    <property type="entry name" value="Sig_transdc_His_kin-like_C"/>
</dbReference>
<dbReference type="Gene3D" id="3.40.50.300">
    <property type="entry name" value="P-loop containing nucleotide triphosphate hydrolases"/>
    <property type="match status" value="1"/>
</dbReference>
<accession>A0A928Z4V5</accession>
<evidence type="ECO:0000256" key="3">
    <source>
        <dbReference type="ARBA" id="ARBA00022553"/>
    </source>
</evidence>
<evidence type="ECO:0000256" key="4">
    <source>
        <dbReference type="ARBA" id="ARBA00022777"/>
    </source>
</evidence>
<dbReference type="InterPro" id="IPR036097">
    <property type="entry name" value="HisK_dim/P_sf"/>
</dbReference>
<dbReference type="PANTHER" id="PTHR43642">
    <property type="entry name" value="HYBRID SIGNAL TRANSDUCTION HISTIDINE KINASE G"/>
    <property type="match status" value="1"/>
</dbReference>
<dbReference type="SUPFAM" id="SSF56112">
    <property type="entry name" value="Protein kinase-like (PK-like)"/>
    <property type="match status" value="1"/>
</dbReference>
<dbReference type="PANTHER" id="PTHR43642:SF1">
    <property type="entry name" value="HYBRID SIGNAL TRANSDUCTION HISTIDINE KINASE G"/>
    <property type="match status" value="1"/>
</dbReference>
<dbReference type="InterPro" id="IPR003661">
    <property type="entry name" value="HisK_dim/P_dom"/>
</dbReference>
<evidence type="ECO:0000256" key="2">
    <source>
        <dbReference type="ARBA" id="ARBA00012438"/>
    </source>
</evidence>
<dbReference type="PRINTS" id="PR00344">
    <property type="entry name" value="BCTRLSENSOR"/>
</dbReference>
<dbReference type="PROSITE" id="PS00108">
    <property type="entry name" value="PROTEIN_KINASE_ST"/>
    <property type="match status" value="1"/>
</dbReference>
<keyword evidence="4" id="KW-0418">Kinase</keyword>
<dbReference type="EMBL" id="JADEXQ010000062">
    <property type="protein sequence ID" value="MBE9031412.1"/>
    <property type="molecule type" value="Genomic_DNA"/>
</dbReference>
<dbReference type="InterPro" id="IPR008271">
    <property type="entry name" value="Ser/Thr_kinase_AS"/>
</dbReference>
<comment type="catalytic activity">
    <reaction evidence="1">
        <text>ATP + protein L-histidine = ADP + protein N-phospho-L-histidine.</text>
        <dbReference type="EC" id="2.7.13.3"/>
    </reaction>
</comment>
<organism evidence="8 9">
    <name type="scientific">Romeriopsis navalis LEGE 11480</name>
    <dbReference type="NCBI Taxonomy" id="2777977"/>
    <lineage>
        <taxon>Bacteria</taxon>
        <taxon>Bacillati</taxon>
        <taxon>Cyanobacteriota</taxon>
        <taxon>Cyanophyceae</taxon>
        <taxon>Leptolyngbyales</taxon>
        <taxon>Leptolyngbyaceae</taxon>
        <taxon>Romeriopsis</taxon>
        <taxon>Romeriopsis navalis</taxon>
    </lineage>
</organism>
<protein>
    <recommendedName>
        <fullName evidence="2">histidine kinase</fullName>
        <ecNumber evidence="2">2.7.13.3</ecNumber>
    </recommendedName>
</protein>
<dbReference type="GO" id="GO:0000155">
    <property type="term" value="F:phosphorelay sensor kinase activity"/>
    <property type="evidence" value="ECO:0007669"/>
    <property type="project" value="InterPro"/>
</dbReference>
<evidence type="ECO:0000259" key="7">
    <source>
        <dbReference type="PROSITE" id="PS50109"/>
    </source>
</evidence>
<dbReference type="CDD" id="cd14014">
    <property type="entry name" value="STKc_PknB_like"/>
    <property type="match status" value="1"/>
</dbReference>
<dbReference type="SUPFAM" id="SSF55781">
    <property type="entry name" value="GAF domain-like"/>
    <property type="match status" value="1"/>
</dbReference>
<dbReference type="Gene3D" id="3.30.450.40">
    <property type="match status" value="1"/>
</dbReference>
<dbReference type="SMART" id="SM00065">
    <property type="entry name" value="GAF"/>
    <property type="match status" value="1"/>
</dbReference>
<evidence type="ECO:0000313" key="8">
    <source>
        <dbReference type="EMBL" id="MBE9031412.1"/>
    </source>
</evidence>
<dbReference type="PROSITE" id="PS50011">
    <property type="entry name" value="PROTEIN_KINASE_DOM"/>
    <property type="match status" value="1"/>
</dbReference>
<name>A0A928Z4V5_9CYAN</name>
<dbReference type="InterPro" id="IPR011009">
    <property type="entry name" value="Kinase-like_dom_sf"/>
</dbReference>
<dbReference type="InterPro" id="IPR041664">
    <property type="entry name" value="AAA_16"/>
</dbReference>
<dbReference type="Gene3D" id="1.10.510.10">
    <property type="entry name" value="Transferase(Phosphotransferase) domain 1"/>
    <property type="match status" value="1"/>
</dbReference>
<gene>
    <name evidence="8" type="ORF">IQ266_16885</name>
</gene>
<dbReference type="Pfam" id="PF00069">
    <property type="entry name" value="Pkinase"/>
    <property type="match status" value="1"/>
</dbReference>
<keyword evidence="9" id="KW-1185">Reference proteome</keyword>
<evidence type="ECO:0000259" key="6">
    <source>
        <dbReference type="PROSITE" id="PS50011"/>
    </source>
</evidence>
<dbReference type="PROSITE" id="PS50109">
    <property type="entry name" value="HIS_KIN"/>
    <property type="match status" value="1"/>
</dbReference>
<dbReference type="Proteomes" id="UP000625316">
    <property type="component" value="Unassembled WGS sequence"/>
</dbReference>
<sequence>MTIDLPGYQHIQPIYTGSRTLVYRAVRVADQVAVVLKLLHDEYPSFAELVQFRNQFVITQSLDIAGVLTPLALEPYRQGYMLVMEDVGGVQLLEAMSPASANPATIADFLAVAIQLAAAIARLHENRIIHKDIKPANILIAPTTQQVYLIDFSIATQLPREMPEVVNPSVLEGTLAYLSPEQTGRMNRGVDYRSDFYSLGCTFYHLLTGKVPFQREDVMEMVHCHLAKCPDAAHQVNPQVPVMLSKLIEKLMAKNAEDRYQSALGLQHDLELCLANWQATGEICEFELAQRDRRDRFLIPETLYGRETEVASLLAAFERVATGDTELMLIAGFSGIGKTAVVNEVHKPIARQRGYFIRGKYDQLQRNVPLSGFLQAFRRLMGQLLSESASQLAQWRAKILMALGDAGQLIIEVIPELEQVIGAQPAVAELSGSAASDRFNRLFQKFVQVFISQTHPLVIFLDDLQWADMASLKLVQLLMQETGYLLILGAYRDNEVSSAHPLLLTVDALRQARSTVQTLTLSPLQPDQVNQLVAATLGCELRAAQPLTTLINQKTQGNPFFTTQLLKSLHQDGLMQFDWAMGTWNYDIAAVRSLTLTDDVVEFMTAQLQKLPVATQTMLKLAACIGAQFDLSTLAIVAEQSTAATATDIWPALETGLIVPLDATYKFFQVDDHDAAAAPADRVVTYRFLHDRVQQAAYALIPTAEKQATHLQIGQLLLQRLSPQELDNRLFDVVNSLNLGANRLETVAAKCELAELNLWAADKAKAATAYQTALAYCQQGWTLLGPEAWQQHPSLVRELYELGAEVASLGGDFACAEDLISRVLTAAMTPLEQVKVYEVKIRSHIFQNQLAEAVQTGHVVLTKLGVKLHQKPSRARVLFSFLKIKQLLWRRSIPALADLPMMREPEVQASLSIMSILRSATCLLNPNLYALSVLKEVELTLKYGNTSLSAGTYCAYGTILSAVMGDVSAGYEFGQLARRLLRPHTKRVQAGVDYVFYGMLQPMQAHLKTGVVPLLESYHVALEDGNTEYATWLVLCYLRNMIAIGSDLADMAQKYAIHTETLVQLKQQTALRHMAVSHQFTLNLLDKSEHPAWLNGEIFNHDRDLPLLWAAHDAAGICFAHLFQLMLAYWFDDIDRAIAAIPVCEKHLRGLAGLPEVQQYWWFAALARLAYYPQSAQPQQLLKQIDQSCRKLKQWAVYAPMNMQHKLQLVEAERCRVFDQKLMAVDYYDLAIAGAQEYGYVQEQALANELAAKFYLGWGKTKVAAGYLQEAYYCYAQWGAAAKVQSLVEQYPELLAPILKSAQSTVAFQDSLMTVGSVHQTIMGKSLASGKFSLSAILKASQAIDRETELDQLLGKLIEIVVQASGADKATLLLKQNDQIEIVAQYLDGAVESLQPFPLCQSQQLPIPLIQYVVRTQETVLTDAAIMESAYGEQRKPASMLCMPLLSRGRLVGILYAENSVIRELFTQDCVELLKILCFYSQAAIAVENTQLYHEAERTSQALEQTLVALQQAQAQIIQGEKMSALGQMVAGIAHEINNPVNFIHGNMGYCNRYMHDLLAVIQLYQAQYPNPPIAIKQQIDAVDLEFVTIDLQKVVKSATTGAERIQEIVRSLSNFSHLDEAAFKFVDIHAGLDSTLAILKHRLGTQASGRTLQVVREYGELPAVNCYPAELNQVFWHLIANAIDAFEDVARAKVEQVDQIRIITSRLDADWIKIVIADNGSGIPEPLQAKIFDPFFTTKAVGKGSGMGLAVSYQIVQQRHQGRFFCVSQPDVGTQFIIELPIDMKPAIVD</sequence>
<dbReference type="InterPro" id="IPR003594">
    <property type="entry name" value="HATPase_dom"/>
</dbReference>
<dbReference type="InterPro" id="IPR003018">
    <property type="entry name" value="GAF"/>
</dbReference>
<keyword evidence="3" id="KW-0597">Phosphoprotein</keyword>
<dbReference type="SMART" id="SM00387">
    <property type="entry name" value="HATPase_c"/>
    <property type="match status" value="1"/>
</dbReference>
<dbReference type="EC" id="2.7.13.3" evidence="2"/>
<dbReference type="InterPro" id="IPR027417">
    <property type="entry name" value="P-loop_NTPase"/>
</dbReference>
<evidence type="ECO:0000256" key="5">
    <source>
        <dbReference type="ARBA" id="ARBA00023012"/>
    </source>
</evidence>
<reference evidence="8" key="1">
    <citation type="submission" date="2020-10" db="EMBL/GenBank/DDBJ databases">
        <authorList>
            <person name="Castelo-Branco R."/>
            <person name="Eusebio N."/>
            <person name="Adriana R."/>
            <person name="Vieira A."/>
            <person name="Brugerolle De Fraissinette N."/>
            <person name="Rezende De Castro R."/>
            <person name="Schneider M.P."/>
            <person name="Vasconcelos V."/>
            <person name="Leao P.N."/>
        </authorList>
    </citation>
    <scope>NUCLEOTIDE SEQUENCE</scope>
    <source>
        <strain evidence="8">LEGE 11480</strain>
    </source>
</reference>
<dbReference type="SMART" id="SM00220">
    <property type="entry name" value="S_TKc"/>
    <property type="match status" value="1"/>
</dbReference>
<dbReference type="InterPro" id="IPR029016">
    <property type="entry name" value="GAF-like_dom_sf"/>
</dbReference>
<dbReference type="InterPro" id="IPR053159">
    <property type="entry name" value="Hybrid_Histidine_Kinase"/>
</dbReference>
<dbReference type="InterPro" id="IPR036890">
    <property type="entry name" value="HATPase_C_sf"/>
</dbReference>
<proteinExistence type="predicted"/>
<dbReference type="InterPro" id="IPR005467">
    <property type="entry name" value="His_kinase_dom"/>
</dbReference>
<dbReference type="CDD" id="cd00082">
    <property type="entry name" value="HisKA"/>
    <property type="match status" value="1"/>
</dbReference>
<dbReference type="Pfam" id="PF13191">
    <property type="entry name" value="AAA_16"/>
    <property type="match status" value="1"/>
</dbReference>
<dbReference type="InterPro" id="IPR000719">
    <property type="entry name" value="Prot_kinase_dom"/>
</dbReference>
<dbReference type="Pfam" id="PF01590">
    <property type="entry name" value="GAF"/>
    <property type="match status" value="1"/>
</dbReference>
<keyword evidence="5" id="KW-0902">Two-component regulatory system</keyword>
<dbReference type="Pfam" id="PF02518">
    <property type="entry name" value="HATPase_c"/>
    <property type="match status" value="1"/>
</dbReference>
<dbReference type="SUPFAM" id="SSF47384">
    <property type="entry name" value="Homodimeric domain of signal transducing histidine kinase"/>
    <property type="match status" value="1"/>
</dbReference>
<evidence type="ECO:0000313" key="9">
    <source>
        <dbReference type="Proteomes" id="UP000625316"/>
    </source>
</evidence>
<keyword evidence="4" id="KW-0808">Transferase</keyword>
<dbReference type="SUPFAM" id="SSF52540">
    <property type="entry name" value="P-loop containing nucleoside triphosphate hydrolases"/>
    <property type="match status" value="1"/>
</dbReference>